<dbReference type="Gene3D" id="1.10.530.10">
    <property type="match status" value="1"/>
</dbReference>
<evidence type="ECO:0000256" key="3">
    <source>
        <dbReference type="SAM" id="MobiDB-lite"/>
    </source>
</evidence>
<dbReference type="PANTHER" id="PTHR37813">
    <property type="entry name" value="FELS-2 PROPHAGE PROTEIN"/>
    <property type="match status" value="1"/>
</dbReference>
<feature type="region of interest" description="Disordered" evidence="3">
    <location>
        <begin position="1280"/>
        <end position="1306"/>
    </location>
</feature>
<dbReference type="Pfam" id="PF10145">
    <property type="entry name" value="PhageMin_Tail"/>
    <property type="match status" value="1"/>
</dbReference>
<evidence type="ECO:0000313" key="6">
    <source>
        <dbReference type="EMBL" id="GBF03562.1"/>
    </source>
</evidence>
<dbReference type="InterPro" id="IPR010090">
    <property type="entry name" value="Phage_tape_meas"/>
</dbReference>
<reference evidence="6 7" key="1">
    <citation type="submission" date="2017-04" db="EMBL/GenBank/DDBJ databases">
        <title>In vitro and in silico characterization of Lactobacillus paraplantarum D2-1, a starter culture for soymilk fermentation.</title>
        <authorList>
            <person name="Endo A."/>
            <person name="Sasaki F."/>
            <person name="Maeno S."/>
            <person name="Kanesaki Y."/>
            <person name="Kubota E."/>
            <person name="Torres G.A."/>
            <person name="Tomita S."/>
            <person name="Nakagawa J."/>
        </authorList>
    </citation>
    <scope>NUCLEOTIDE SEQUENCE [LARGE SCALE GENOMIC DNA]</scope>
    <source>
        <strain evidence="6 7">D2-1</strain>
    </source>
</reference>
<evidence type="ECO:0000256" key="2">
    <source>
        <dbReference type="SAM" id="Coils"/>
    </source>
</evidence>
<sequence length="1803" mass="192967">MAKVQSEMATRITVDSIGAVKSYKALTDAVKASMNAWKASEVQLKSAGDYQEAAKAKVEGLTKSIDLQKGKLGELKARQQDIDKSTKEGQEAYFKLENQIASATKQLGNYEGQLKRAKSSSTYYTSGLADLQKGYKQNVSASKAYTERLEAEGKQAEAGKAKLAGLKQSYANLYAQLKLQKDELTKVASESGLTSEKYAKQKVRVEETTTAMAKQKSEVASLTVKYGTMSDKMAKLSDKAALVKDKFRTVASGFKSVATAASVGVAGVTAASVAGAKKASTLQNIYKQNQNLLVTSGDSAKSAIKAVTEMQKDGQQYSVKYGLSQKEIAEQYQDLIKRGHTAKESLAVMKTELQASVASGDDFQDVVKVSSQVLEAFGMKTNNTAKMMASTKRVVNDLAYSADVTATDFHSLGKGMEYVGDSANNAGFSVEETSAALGELSNHGLEADKAGTGLRKTINSLADPSDAATGALKKIGITSTKVFQKSNGDFKSMSDIMAIMEKHTKNLGGAEKAAVFKAIFGATGMQAAQILAVNNKELASLTNQVTKAGKEGDYVQKLANKNSSTAQMNVKRFKEAAEALEIMMGAKLLPTMTEAANDMTKAFNDKGTQKGLALLINGVKDLLNGMLKVVEFMGNHTKTVTAFGVALGGVWALAKVNKFIKLIKEMRANFGLVNDTVKSQSIVKTVEAETAAISAQNDVLKTNNELESGTEVSTGETRMSRHNKSASKSSYSNVANDVASNGNRWDLTGIKNVEKETEKAAGETSRWSNIVGKFKGGFRKAFSGLGFIVSRAGTVASAAIEGWDLASSVAKTLKKPSAKNKISLESKATGALIGAGIGAVLGGPEGAIIGSAIAEQISSSKTVQKAVKATHNLVSNVRKDYTAQKGTEYALLGTVRTSTSATKHQYENSKVRSNSTMTSVSEFQKAAKSDGITDNSSSIIKSVKKSLSSLPESAFKAGESAAKKLKSAFKKTNLNFGKLEFSVDNKSLSKAMKDSKSGYKAITDTVVNYAKSNESKSKKTLQAWVKSGLMSKQDARTALANEKSYYDGRIKSAKSSVSKLENVDKQYYKSAKQENTMHSKAMTGINKQYGSTITRLERTRNRDINKLTQGYYVKYKGQYLSGQSGIAKINKVYGAKIKNQEKEKDSAIKGENKRHQDALTADSNAAYKRRLKLLSKAQTKTDLVIQNGSSKQKSILSSLAKSSGKISEKQADKLVNEAYRTYKGVVKHADKTYKGAKNAATKKYKSTVAAAQTEYYQNHSISKKQMDRIVANATTQYKDTVKQAKNQRDDTTSHAKQQYTNVTKQASKQMKDHGYYVDKETGHVKSKWSTLGGSLSEIWGGIKSGFNSLLSLFGAKSSSSGSGHGSSHSSSRRARAKSGDMGHRIEANAIGGRVRNGVALVGEAGAELAYEPYSGTARILGENGPEITKVSRSEIILPADKTKQVLSGSYGKGQTLPGYATGFLGEAEKLAKSTIDIGEAALDKISNMVSAPVKWVEKNILGKIKWPGFNDSWTLKGATAVKDATVDKVKDFAKSLADKLSDFGGSIGNVKLSGSVASRARALAKAFKQGYPASNNGGIAGILGNWIQESNLSPSAVNASDHGTGLGQWTFTRETGLRNWLRRHGYAWNSAAGQIGYALNEPGTNGMLKAVLRMTNPTAAAQKFFATWESGGNMDASGGARLSNASAVYRYIKGMENGGLVDKDQIIRIAEHNKPEMVLPLTNKSRANQLIAQASQVVNGDTSTQVASNNSESNEKLDKLIGLMSAILGNMGNVQAVIAKSDVVNAVKSDSKTASQYSQMMGY</sequence>
<dbReference type="EMBL" id="BDOR01000035">
    <property type="protein sequence ID" value="GBF03562.1"/>
    <property type="molecule type" value="Genomic_DNA"/>
</dbReference>
<dbReference type="RefSeq" id="WP_103127267.1">
    <property type="nucleotide sequence ID" value="NZ_BDOR01000035.1"/>
</dbReference>
<dbReference type="NCBIfam" id="TIGR01760">
    <property type="entry name" value="tape_meas_TP901"/>
    <property type="match status" value="1"/>
</dbReference>
<feature type="domain" description="Phage tail tape measure protein" evidence="4">
    <location>
        <begin position="312"/>
        <end position="521"/>
    </location>
</feature>
<accession>A0ABQ0NEV4</accession>
<feature type="compositionally biased region" description="Basic and acidic residues" evidence="3">
    <location>
        <begin position="1280"/>
        <end position="1293"/>
    </location>
</feature>
<dbReference type="SUPFAM" id="SSF57997">
    <property type="entry name" value="Tropomyosin"/>
    <property type="match status" value="1"/>
</dbReference>
<comment type="caution">
    <text evidence="6">The sequence shown here is derived from an EMBL/GenBank/DDBJ whole genome shotgun (WGS) entry which is preliminary data.</text>
</comment>
<protein>
    <submittedName>
        <fullName evidence="6">Phage tail tape measure protein</fullName>
    </submittedName>
</protein>
<organism evidence="6 7">
    <name type="scientific">Lactiplantibacillus paraplantarum</name>
    <dbReference type="NCBI Taxonomy" id="60520"/>
    <lineage>
        <taxon>Bacteria</taxon>
        <taxon>Bacillati</taxon>
        <taxon>Bacillota</taxon>
        <taxon>Bacilli</taxon>
        <taxon>Lactobacillales</taxon>
        <taxon>Lactobacillaceae</taxon>
        <taxon>Lactiplantibacillus</taxon>
    </lineage>
</organism>
<evidence type="ECO:0000256" key="1">
    <source>
        <dbReference type="ARBA" id="ARBA00022612"/>
    </source>
</evidence>
<dbReference type="InterPro" id="IPR041219">
    <property type="entry name" value="Phage_lysozyme2"/>
</dbReference>
<keyword evidence="7" id="KW-1185">Reference proteome</keyword>
<evidence type="ECO:0000259" key="5">
    <source>
        <dbReference type="Pfam" id="PF18013"/>
    </source>
</evidence>
<gene>
    <name evidence="6" type="ORF">LPPLD21_03132</name>
</gene>
<feature type="compositionally biased region" description="Polar residues" evidence="3">
    <location>
        <begin position="1294"/>
        <end position="1306"/>
    </location>
</feature>
<name>A0ABQ0NEV4_9LACO</name>
<feature type="compositionally biased region" description="Polar residues" evidence="3">
    <location>
        <begin position="704"/>
        <end position="717"/>
    </location>
</feature>
<keyword evidence="1" id="KW-1188">Viral release from host cell</keyword>
<evidence type="ECO:0000259" key="4">
    <source>
        <dbReference type="Pfam" id="PF10145"/>
    </source>
</evidence>
<proteinExistence type="predicted"/>
<feature type="region of interest" description="Disordered" evidence="3">
    <location>
        <begin position="704"/>
        <end position="737"/>
    </location>
</feature>
<feature type="domain" description="Phage tail lysozyme" evidence="5">
    <location>
        <begin position="1577"/>
        <end position="1691"/>
    </location>
</feature>
<dbReference type="PANTHER" id="PTHR37813:SF1">
    <property type="entry name" value="FELS-2 PROPHAGE PROTEIN"/>
    <property type="match status" value="1"/>
</dbReference>
<feature type="compositionally biased region" description="Polar residues" evidence="3">
    <location>
        <begin position="726"/>
        <end position="737"/>
    </location>
</feature>
<dbReference type="Pfam" id="PF18013">
    <property type="entry name" value="Phage_lysozyme2"/>
    <property type="match status" value="1"/>
</dbReference>
<dbReference type="Proteomes" id="UP000236162">
    <property type="component" value="Unassembled WGS sequence"/>
</dbReference>
<feature type="compositionally biased region" description="Low complexity" evidence="3">
    <location>
        <begin position="1357"/>
        <end position="1369"/>
    </location>
</feature>
<keyword evidence="2" id="KW-0175">Coiled coil</keyword>
<feature type="region of interest" description="Disordered" evidence="3">
    <location>
        <begin position="1357"/>
        <end position="1381"/>
    </location>
</feature>
<feature type="coiled-coil region" evidence="2">
    <location>
        <begin position="93"/>
        <end position="120"/>
    </location>
</feature>
<evidence type="ECO:0000313" key="7">
    <source>
        <dbReference type="Proteomes" id="UP000236162"/>
    </source>
</evidence>